<dbReference type="AlphaFoldDB" id="A0A1J1HN36"/>
<evidence type="ECO:0000313" key="1">
    <source>
        <dbReference type="EMBL" id="CRK88804.1"/>
    </source>
</evidence>
<accession>A0A1J1HN36</accession>
<evidence type="ECO:0000313" key="2">
    <source>
        <dbReference type="Proteomes" id="UP000183832"/>
    </source>
</evidence>
<proteinExistence type="predicted"/>
<name>A0A1J1HN36_9DIPT</name>
<keyword evidence="2" id="KW-1185">Reference proteome</keyword>
<organism evidence="1 2">
    <name type="scientific">Clunio marinus</name>
    <dbReference type="NCBI Taxonomy" id="568069"/>
    <lineage>
        <taxon>Eukaryota</taxon>
        <taxon>Metazoa</taxon>
        <taxon>Ecdysozoa</taxon>
        <taxon>Arthropoda</taxon>
        <taxon>Hexapoda</taxon>
        <taxon>Insecta</taxon>
        <taxon>Pterygota</taxon>
        <taxon>Neoptera</taxon>
        <taxon>Endopterygota</taxon>
        <taxon>Diptera</taxon>
        <taxon>Nematocera</taxon>
        <taxon>Chironomoidea</taxon>
        <taxon>Chironomidae</taxon>
        <taxon>Clunio</taxon>
    </lineage>
</organism>
<reference evidence="1 2" key="1">
    <citation type="submission" date="2015-04" db="EMBL/GenBank/DDBJ databases">
        <authorList>
            <person name="Syromyatnikov M.Y."/>
            <person name="Popov V.N."/>
        </authorList>
    </citation>
    <scope>NUCLEOTIDE SEQUENCE [LARGE SCALE GENOMIC DNA]</scope>
</reference>
<gene>
    <name evidence="1" type="ORF">CLUMA_CG002876</name>
</gene>
<dbReference type="Proteomes" id="UP000183832">
    <property type="component" value="Unassembled WGS sequence"/>
</dbReference>
<dbReference type="EMBL" id="CVRI01000010">
    <property type="protein sequence ID" value="CRK88804.1"/>
    <property type="molecule type" value="Genomic_DNA"/>
</dbReference>
<protein>
    <submittedName>
        <fullName evidence="1">CLUMA_CG002876, isoform A</fullName>
    </submittedName>
</protein>
<sequence>MHRHKYFVLSNEQSPQLSTLKICKNLEQFMFEIKSPNNNLDIVPSAPVKFAISEMYAQCI</sequence>